<sequence length="84" mass="9756">MNSKQNKKTLTGTVKKIHRGYRFSILLDLDNKTQIEAELSGRLKNRKIRIVAEDKVVLEFCEDNPSSAKIVFRETPNRIKQVKK</sequence>
<evidence type="ECO:0000313" key="3">
    <source>
        <dbReference type="EMBL" id="QEK38981.1"/>
    </source>
</evidence>
<evidence type="ECO:0000256" key="1">
    <source>
        <dbReference type="PROSITE-ProRule" id="PRU00181"/>
    </source>
</evidence>
<dbReference type="InterPro" id="IPR012340">
    <property type="entry name" value="NA-bd_OB-fold"/>
</dbReference>
<dbReference type="GO" id="GO:0003743">
    <property type="term" value="F:translation initiation factor activity"/>
    <property type="evidence" value="ECO:0007669"/>
    <property type="project" value="UniProtKB-UniRule"/>
</dbReference>
<dbReference type="PROSITE" id="PS50832">
    <property type="entry name" value="S1_IF1_TYPE"/>
    <property type="match status" value="1"/>
</dbReference>
<dbReference type="RefSeq" id="WP_148972104.1">
    <property type="nucleotide sequence ID" value="NZ_CP043314.1"/>
</dbReference>
<keyword evidence="1" id="KW-0648">Protein biosynthesis</keyword>
<organism evidence="3 4">
    <name type="scientific">Candidatus Nesciobacter abundans</name>
    <dbReference type="NCBI Taxonomy" id="2601668"/>
    <lineage>
        <taxon>Bacteria</taxon>
        <taxon>Pseudomonadati</taxon>
        <taxon>Pseudomonadota</taxon>
        <taxon>Alphaproteobacteria</taxon>
        <taxon>Holosporales</taxon>
        <taxon>Holosporaceae</taxon>
        <taxon>Candidatus Nesciobacter</taxon>
    </lineage>
</organism>
<accession>A0A5C0UH36</accession>
<dbReference type="GO" id="GO:0003723">
    <property type="term" value="F:RNA binding"/>
    <property type="evidence" value="ECO:0007669"/>
    <property type="project" value="InterPro"/>
</dbReference>
<dbReference type="Gene3D" id="2.40.50.140">
    <property type="entry name" value="Nucleic acid-binding proteins"/>
    <property type="match status" value="1"/>
</dbReference>
<dbReference type="EMBL" id="CP043314">
    <property type="protein sequence ID" value="QEK38981.1"/>
    <property type="molecule type" value="Genomic_DNA"/>
</dbReference>
<dbReference type="InterPro" id="IPR006196">
    <property type="entry name" value="RNA-binding_domain_S1_IF1"/>
</dbReference>
<dbReference type="OrthoDB" id="9803250at2"/>
<protein>
    <recommendedName>
        <fullName evidence="2">S1-like domain-containing protein</fullName>
    </recommendedName>
</protein>
<evidence type="ECO:0000259" key="2">
    <source>
        <dbReference type="PROSITE" id="PS50832"/>
    </source>
</evidence>
<gene>
    <name evidence="3" type="ORF">FZC36_00835</name>
</gene>
<feature type="domain" description="S1-like" evidence="2">
    <location>
        <begin position="37"/>
        <end position="75"/>
    </location>
</feature>
<dbReference type="Pfam" id="PF01176">
    <property type="entry name" value="eIF-1a"/>
    <property type="match status" value="1"/>
</dbReference>
<evidence type="ECO:0000313" key="4">
    <source>
        <dbReference type="Proteomes" id="UP000324924"/>
    </source>
</evidence>
<reference evidence="3 4" key="1">
    <citation type="submission" date="2019-08" db="EMBL/GenBank/DDBJ databases">
        <title>Highly reduced genomes of protist endosymbionts show evolutionary convergence.</title>
        <authorList>
            <person name="George E."/>
            <person name="Husnik F."/>
            <person name="Tashyreva D."/>
            <person name="Prokopchuk G."/>
            <person name="Horak A."/>
            <person name="Kwong W.K."/>
            <person name="Lukes J."/>
            <person name="Keeling P.J."/>
        </authorList>
    </citation>
    <scope>NUCLEOTIDE SEQUENCE [LARGE SCALE GENOMIC DNA]</scope>
    <source>
        <strain evidence="3">1604HC</strain>
    </source>
</reference>
<keyword evidence="4" id="KW-1185">Reference proteome</keyword>
<keyword evidence="1" id="KW-0396">Initiation factor</keyword>
<dbReference type="SUPFAM" id="SSF50249">
    <property type="entry name" value="Nucleic acid-binding proteins"/>
    <property type="match status" value="1"/>
</dbReference>
<dbReference type="KEGG" id="nabu:FZC36_00835"/>
<dbReference type="AlphaFoldDB" id="A0A5C0UH36"/>
<proteinExistence type="predicted"/>
<dbReference type="Proteomes" id="UP000324924">
    <property type="component" value="Chromosome"/>
</dbReference>
<name>A0A5C0UH36_9PROT</name>